<dbReference type="STRING" id="1798531.A2392_00340"/>
<gene>
    <name evidence="1" type="ORF">A2392_00340</name>
</gene>
<protein>
    <submittedName>
        <fullName evidence="1">Uncharacterized protein</fullName>
    </submittedName>
</protein>
<reference evidence="1 2" key="1">
    <citation type="journal article" date="2016" name="Nat. Commun.">
        <title>Thousands of microbial genomes shed light on interconnected biogeochemical processes in an aquifer system.</title>
        <authorList>
            <person name="Anantharaman K."/>
            <person name="Brown C.T."/>
            <person name="Hug L.A."/>
            <person name="Sharon I."/>
            <person name="Castelle C.J."/>
            <person name="Probst A.J."/>
            <person name="Thomas B.C."/>
            <person name="Singh A."/>
            <person name="Wilkins M.J."/>
            <person name="Karaoz U."/>
            <person name="Brodie E.L."/>
            <person name="Williams K.H."/>
            <person name="Hubbard S.S."/>
            <person name="Banfield J.F."/>
        </authorList>
    </citation>
    <scope>NUCLEOTIDE SEQUENCE [LARGE SCALE GENOMIC DNA]</scope>
</reference>
<dbReference type="AlphaFoldDB" id="A0A1F6FJ09"/>
<dbReference type="Proteomes" id="UP000177395">
    <property type="component" value="Unassembled WGS sequence"/>
</dbReference>
<organism evidence="1 2">
    <name type="scientific">Candidatus Kaiserbacteria bacterium RIFOXYB1_FULL_46_14</name>
    <dbReference type="NCBI Taxonomy" id="1798531"/>
    <lineage>
        <taxon>Bacteria</taxon>
        <taxon>Candidatus Kaiseribacteriota</taxon>
    </lineage>
</organism>
<evidence type="ECO:0000313" key="2">
    <source>
        <dbReference type="Proteomes" id="UP000177395"/>
    </source>
</evidence>
<accession>A0A1F6FJ09</accession>
<name>A0A1F6FJ09_9BACT</name>
<comment type="caution">
    <text evidence="1">The sequence shown here is derived from an EMBL/GenBank/DDBJ whole genome shotgun (WGS) entry which is preliminary data.</text>
</comment>
<dbReference type="EMBL" id="MFMS01000004">
    <property type="protein sequence ID" value="OGG85853.1"/>
    <property type="molecule type" value="Genomic_DNA"/>
</dbReference>
<sequence>MNIWKRLHFKTNDVHFWLKYWTATRNVEKIRTLTGSLFESVTKDGGGLSGIRWMLFDTPGYNHETSPLCWEAPVAILLYYRNKPIFGIGLEIYKKKIHIRQLQGISGVKFPKKIKGLPAVCVGAIVDFAKQQNFSEVRLYRAHCDMFYQEPHLPNLPEGKTRDEVVNEIRQRMRRRYDGTARQLGFVMKKDYGEIVLSH</sequence>
<evidence type="ECO:0000313" key="1">
    <source>
        <dbReference type="EMBL" id="OGG85853.1"/>
    </source>
</evidence>
<proteinExistence type="predicted"/>